<name>A0A1X3FUF5_9BRAD</name>
<reference evidence="1 2" key="1">
    <citation type="submission" date="2017-03" db="EMBL/GenBank/DDBJ databases">
        <title>Whole genome sequences of fourteen strains of Bradyrhizobium canariense and one strain of Bradyrhizobium japonicum isolated from Lupinus (Papilionoideae: Genisteae) species in Algeria.</title>
        <authorList>
            <person name="Crovadore J."/>
            <person name="Chekireb D."/>
            <person name="Brachmann A."/>
            <person name="Chablais R."/>
            <person name="Cochard B."/>
            <person name="Lefort F."/>
        </authorList>
    </citation>
    <scope>NUCLEOTIDE SEQUENCE [LARGE SCALE GENOMIC DNA]</scope>
    <source>
        <strain evidence="1 2">UBMA195</strain>
    </source>
</reference>
<dbReference type="GeneID" id="66481453"/>
<dbReference type="AlphaFoldDB" id="A0A1X3FUF5"/>
<dbReference type="RefSeq" id="WP_018458807.1">
    <property type="nucleotide sequence ID" value="NZ_JAFBBN010000001.1"/>
</dbReference>
<sequence length="60" mass="6646">MQEQLENLLKDAADCKSISDLATDLQKRELFARLADHLSVLASEVERAIAATAFGTKLER</sequence>
<accession>A0A1X3FUF5</accession>
<organism evidence="1 2">
    <name type="scientific">Bradyrhizobium canariense</name>
    <dbReference type="NCBI Taxonomy" id="255045"/>
    <lineage>
        <taxon>Bacteria</taxon>
        <taxon>Pseudomonadati</taxon>
        <taxon>Pseudomonadota</taxon>
        <taxon>Alphaproteobacteria</taxon>
        <taxon>Hyphomicrobiales</taxon>
        <taxon>Nitrobacteraceae</taxon>
        <taxon>Bradyrhizobium</taxon>
    </lineage>
</organism>
<comment type="caution">
    <text evidence="1">The sequence shown here is derived from an EMBL/GenBank/DDBJ whole genome shotgun (WGS) entry which is preliminary data.</text>
</comment>
<dbReference type="OrthoDB" id="8255879at2"/>
<evidence type="ECO:0000313" key="1">
    <source>
        <dbReference type="EMBL" id="OSJ14941.1"/>
    </source>
</evidence>
<evidence type="ECO:0000313" key="2">
    <source>
        <dbReference type="Proteomes" id="UP000193553"/>
    </source>
</evidence>
<protein>
    <submittedName>
        <fullName evidence="1">Uncharacterized protein</fullName>
    </submittedName>
</protein>
<dbReference type="Proteomes" id="UP000193553">
    <property type="component" value="Unassembled WGS sequence"/>
</dbReference>
<proteinExistence type="predicted"/>
<dbReference type="EMBL" id="NAFI01000157">
    <property type="protein sequence ID" value="OSJ14941.1"/>
    <property type="molecule type" value="Genomic_DNA"/>
</dbReference>
<gene>
    <name evidence="1" type="ORF">BSZ18_08735</name>
</gene>